<organism evidence="3 4">
    <name type="scientific">Fistulifera solaris</name>
    <name type="common">Oleaginous diatom</name>
    <dbReference type="NCBI Taxonomy" id="1519565"/>
    <lineage>
        <taxon>Eukaryota</taxon>
        <taxon>Sar</taxon>
        <taxon>Stramenopiles</taxon>
        <taxon>Ochrophyta</taxon>
        <taxon>Bacillariophyta</taxon>
        <taxon>Bacillariophyceae</taxon>
        <taxon>Bacillariophycidae</taxon>
        <taxon>Naviculales</taxon>
        <taxon>Naviculaceae</taxon>
        <taxon>Fistulifera</taxon>
    </lineage>
</organism>
<dbReference type="InParanoid" id="A0A1Z5JC87"/>
<feature type="transmembrane region" description="Helical" evidence="1">
    <location>
        <begin position="20"/>
        <end position="42"/>
    </location>
</feature>
<evidence type="ECO:0000256" key="1">
    <source>
        <dbReference type="SAM" id="Phobius"/>
    </source>
</evidence>
<comment type="caution">
    <text evidence="3">The sequence shown here is derived from an EMBL/GenBank/DDBJ whole genome shotgun (WGS) entry which is preliminary data.</text>
</comment>
<dbReference type="OrthoDB" id="540503at2759"/>
<dbReference type="Pfam" id="PF03407">
    <property type="entry name" value="Nucleotid_trans"/>
    <property type="match status" value="1"/>
</dbReference>
<keyword evidence="1" id="KW-0812">Transmembrane</keyword>
<dbReference type="GO" id="GO:0016757">
    <property type="term" value="F:glycosyltransferase activity"/>
    <property type="evidence" value="ECO:0007669"/>
    <property type="project" value="TreeGrafter"/>
</dbReference>
<dbReference type="InterPro" id="IPR052636">
    <property type="entry name" value="UDP-D-xylose:L-fucose_XylT"/>
</dbReference>
<dbReference type="PANTHER" id="PTHR47032">
    <property type="entry name" value="UDP-D-XYLOSE:L-FUCOSE ALPHA-1,3-D-XYLOSYLTRANSFERASE-RELATED"/>
    <property type="match status" value="1"/>
</dbReference>
<dbReference type="EMBL" id="BDSP01000042">
    <property type="protein sequence ID" value="GAX11607.1"/>
    <property type="molecule type" value="Genomic_DNA"/>
</dbReference>
<evidence type="ECO:0000259" key="2">
    <source>
        <dbReference type="Pfam" id="PF03407"/>
    </source>
</evidence>
<proteinExistence type="predicted"/>
<keyword evidence="4" id="KW-1185">Reference proteome</keyword>
<evidence type="ECO:0000313" key="4">
    <source>
        <dbReference type="Proteomes" id="UP000198406"/>
    </source>
</evidence>
<sequence>MVLVTPRKTRSGSSPQGNGFLRTIAMGCVLGIMVFYLGFLIGSTSKLFTSEKEVQRRIEEGIKNQILKLKLENTPSLKDDTASRFPPSVQGIATGVARVPRTEFASTFDMGVPLDPDTPQNNEVLIFYSSEKAHPKDLYKAAEAASQTTIPTLSSREATANCEYLNVILTDFSNRKQCVALFGQYEAFHIQKFMRLPEEGGKLDASAPLRLVNRGAQASGRKSTKPPSKEDTIKYWEILRQYLGSLDSVLAQLKPIAEKVAVNNSIVVLVCNLGQSELLLNFICAARSKGISLNGVLVFATDEETRDLAIANGVAAFYDETNFGSMPKEAAGRYADSTFTSMMLAKVYCVQMISMLGYDILFQDVDIVWHQNPLDFFHDTNNPNYGFDAYFQDDGNHGLFYAPYSANTGFYYIRNNDKTVHFFNSFLMSGDLIFATHSHQVPLVALLTEHASMYGLRVKIFARTENEFPGGHAFHRRKELMKDIIAGMEKPYIFHMSWTHSKENKIKFFQQLGEWYVQDQCVQQPVAAIAGADADHVLRGDKTLVEACCVREPVVICHYRDKPSKIPCKEFPPIDNGKPSFW</sequence>
<protein>
    <recommendedName>
        <fullName evidence="2">Nucleotide-diphospho-sugar transferase domain-containing protein</fullName>
    </recommendedName>
</protein>
<dbReference type="GO" id="GO:0005794">
    <property type="term" value="C:Golgi apparatus"/>
    <property type="evidence" value="ECO:0007669"/>
    <property type="project" value="TreeGrafter"/>
</dbReference>
<evidence type="ECO:0000313" key="3">
    <source>
        <dbReference type="EMBL" id="GAX11607.1"/>
    </source>
</evidence>
<dbReference type="PANTHER" id="PTHR47032:SF1">
    <property type="entry name" value="UDP-D-XYLOSE:L-FUCOSE ALPHA-1,3-D-XYLOSYLTRANSFERASE-RELATED"/>
    <property type="match status" value="1"/>
</dbReference>
<feature type="domain" description="Nucleotide-diphospho-sugar transferase" evidence="2">
    <location>
        <begin position="294"/>
        <end position="509"/>
    </location>
</feature>
<reference evidence="3 4" key="1">
    <citation type="journal article" date="2015" name="Plant Cell">
        <title>Oil accumulation by the oleaginous diatom Fistulifera solaris as revealed by the genome and transcriptome.</title>
        <authorList>
            <person name="Tanaka T."/>
            <person name="Maeda Y."/>
            <person name="Veluchamy A."/>
            <person name="Tanaka M."/>
            <person name="Abida H."/>
            <person name="Marechal E."/>
            <person name="Bowler C."/>
            <person name="Muto M."/>
            <person name="Sunaga Y."/>
            <person name="Tanaka M."/>
            <person name="Yoshino T."/>
            <person name="Taniguchi T."/>
            <person name="Fukuda Y."/>
            <person name="Nemoto M."/>
            <person name="Matsumoto M."/>
            <person name="Wong P.S."/>
            <person name="Aburatani S."/>
            <person name="Fujibuchi W."/>
        </authorList>
    </citation>
    <scope>NUCLEOTIDE SEQUENCE [LARGE SCALE GENOMIC DNA]</scope>
    <source>
        <strain evidence="3 4">JPCC DA0580</strain>
    </source>
</reference>
<name>A0A1Z5JC87_FISSO</name>
<gene>
    <name evidence="3" type="ORF">FisN_1Lh029</name>
</gene>
<dbReference type="Proteomes" id="UP000198406">
    <property type="component" value="Unassembled WGS sequence"/>
</dbReference>
<keyword evidence="1" id="KW-1133">Transmembrane helix</keyword>
<accession>A0A1Z5JC87</accession>
<dbReference type="AlphaFoldDB" id="A0A1Z5JC87"/>
<dbReference type="InterPro" id="IPR005069">
    <property type="entry name" value="Nucl-diP-sugar_transferase"/>
</dbReference>
<keyword evidence="1" id="KW-0472">Membrane</keyword>